<evidence type="ECO:0000256" key="4">
    <source>
        <dbReference type="ARBA" id="ARBA00022723"/>
    </source>
</evidence>
<keyword evidence="5 6" id="KW-0408">Iron</keyword>
<protein>
    <submittedName>
        <fullName evidence="7">Cytochrome P450 monooxygenase AFLA_114810</fullName>
    </submittedName>
</protein>
<keyword evidence="6" id="KW-0560">Oxidoreductase</keyword>
<keyword evidence="6 7" id="KW-0503">Monooxygenase</keyword>
<dbReference type="EMBL" id="BPPX01000003">
    <property type="protein sequence ID" value="GJC78609.1"/>
    <property type="molecule type" value="Genomic_DNA"/>
</dbReference>
<evidence type="ECO:0000256" key="5">
    <source>
        <dbReference type="ARBA" id="ARBA00023004"/>
    </source>
</evidence>
<comment type="cofactor">
    <cofactor evidence="1">
        <name>heme</name>
        <dbReference type="ChEBI" id="CHEBI:30413"/>
    </cofactor>
</comment>
<dbReference type="GO" id="GO:0020037">
    <property type="term" value="F:heme binding"/>
    <property type="evidence" value="ECO:0007669"/>
    <property type="project" value="InterPro"/>
</dbReference>
<dbReference type="GO" id="GO:0005506">
    <property type="term" value="F:iron ion binding"/>
    <property type="evidence" value="ECO:0007669"/>
    <property type="project" value="InterPro"/>
</dbReference>
<dbReference type="PANTHER" id="PTHR24305:SF166">
    <property type="entry name" value="CYTOCHROME P450 12A4, MITOCHONDRIAL-RELATED"/>
    <property type="match status" value="1"/>
</dbReference>
<evidence type="ECO:0000256" key="2">
    <source>
        <dbReference type="ARBA" id="ARBA00010617"/>
    </source>
</evidence>
<keyword evidence="8" id="KW-1185">Reference proteome</keyword>
<accession>A0AA37LMZ6</accession>
<dbReference type="InterPro" id="IPR050121">
    <property type="entry name" value="Cytochrome_P450_monoxygenase"/>
</dbReference>
<keyword evidence="4 6" id="KW-0479">Metal-binding</keyword>
<dbReference type="InterPro" id="IPR001128">
    <property type="entry name" value="Cyt_P450"/>
</dbReference>
<name>A0AA37LMZ6_9PEZI</name>
<dbReference type="InterPro" id="IPR017972">
    <property type="entry name" value="Cyt_P450_CS"/>
</dbReference>
<comment type="similarity">
    <text evidence="2 6">Belongs to the cytochrome P450 family.</text>
</comment>
<organism evidence="7 8">
    <name type="scientific">Colletotrichum liriopes</name>
    <dbReference type="NCBI Taxonomy" id="708192"/>
    <lineage>
        <taxon>Eukaryota</taxon>
        <taxon>Fungi</taxon>
        <taxon>Dikarya</taxon>
        <taxon>Ascomycota</taxon>
        <taxon>Pezizomycotina</taxon>
        <taxon>Sordariomycetes</taxon>
        <taxon>Hypocreomycetidae</taxon>
        <taxon>Glomerellales</taxon>
        <taxon>Glomerellaceae</taxon>
        <taxon>Colletotrichum</taxon>
        <taxon>Colletotrichum spaethianum species complex</taxon>
    </lineage>
</organism>
<reference evidence="7 8" key="1">
    <citation type="submission" date="2021-07" db="EMBL/GenBank/DDBJ databases">
        <title>Genome data of Colletotrichum spaethianum.</title>
        <authorList>
            <person name="Utami Y.D."/>
            <person name="Hiruma K."/>
        </authorList>
    </citation>
    <scope>NUCLEOTIDE SEQUENCE [LARGE SCALE GENOMIC DNA]</scope>
    <source>
        <strain evidence="7 8">MAFF 242679</strain>
    </source>
</reference>
<evidence type="ECO:0000313" key="7">
    <source>
        <dbReference type="EMBL" id="GJC78609.1"/>
    </source>
</evidence>
<dbReference type="SUPFAM" id="SSF48264">
    <property type="entry name" value="Cytochrome P450"/>
    <property type="match status" value="1"/>
</dbReference>
<proteinExistence type="inferred from homology"/>
<dbReference type="GO" id="GO:0004497">
    <property type="term" value="F:monooxygenase activity"/>
    <property type="evidence" value="ECO:0007669"/>
    <property type="project" value="UniProtKB-KW"/>
</dbReference>
<evidence type="ECO:0000256" key="3">
    <source>
        <dbReference type="ARBA" id="ARBA00022617"/>
    </source>
</evidence>
<dbReference type="InterPro" id="IPR036396">
    <property type="entry name" value="Cyt_P450_sf"/>
</dbReference>
<dbReference type="PROSITE" id="PS00086">
    <property type="entry name" value="CYTOCHROME_P450"/>
    <property type="match status" value="1"/>
</dbReference>
<dbReference type="Pfam" id="PF00067">
    <property type="entry name" value="p450"/>
    <property type="match status" value="1"/>
</dbReference>
<dbReference type="AlphaFoldDB" id="A0AA37LMZ6"/>
<dbReference type="GO" id="GO:0016705">
    <property type="term" value="F:oxidoreductase activity, acting on paired donors, with incorporation or reduction of molecular oxygen"/>
    <property type="evidence" value="ECO:0007669"/>
    <property type="project" value="InterPro"/>
</dbReference>
<sequence length="161" mass="18628">MKEAMRMHPGVSYPLERLVPVGGTRLVGHFLSEGTIVGMNPAVIHRDRKIFGGDADEFRPERWLDKDERVKNMDRHLLTFYGTGLYSVALLYERYGTNLKQFGAGVRTCIGKNISLMEMSKLIPQFLRKFELEWASAEPEWDICTYWFAKQTGLLVRVKER</sequence>
<dbReference type="PANTHER" id="PTHR24305">
    <property type="entry name" value="CYTOCHROME P450"/>
    <property type="match status" value="1"/>
</dbReference>
<dbReference type="Gene3D" id="1.10.630.10">
    <property type="entry name" value="Cytochrome P450"/>
    <property type="match status" value="1"/>
</dbReference>
<evidence type="ECO:0000313" key="8">
    <source>
        <dbReference type="Proteomes" id="UP001055172"/>
    </source>
</evidence>
<keyword evidence="3 6" id="KW-0349">Heme</keyword>
<evidence type="ECO:0000256" key="6">
    <source>
        <dbReference type="RuleBase" id="RU000461"/>
    </source>
</evidence>
<evidence type="ECO:0000256" key="1">
    <source>
        <dbReference type="ARBA" id="ARBA00001971"/>
    </source>
</evidence>
<gene>
    <name evidence="7" type="ORF">ColLi_01447</name>
</gene>
<dbReference type="Proteomes" id="UP001055172">
    <property type="component" value="Unassembled WGS sequence"/>
</dbReference>
<comment type="caution">
    <text evidence="7">The sequence shown here is derived from an EMBL/GenBank/DDBJ whole genome shotgun (WGS) entry which is preliminary data.</text>
</comment>